<accession>A0A2N9L712</accession>
<reference evidence="6" key="1">
    <citation type="submission" date="2018-02" db="EMBL/GenBank/DDBJ databases">
        <authorList>
            <person name="Hausmann B."/>
        </authorList>
    </citation>
    <scope>NUCLEOTIDE SEQUENCE [LARGE SCALE GENOMIC DNA]</scope>
    <source>
        <strain evidence="6">Peat soil MAG SbA5</strain>
    </source>
</reference>
<keyword evidence="1" id="KW-0808">Transferase</keyword>
<dbReference type="GO" id="GO:0016747">
    <property type="term" value="F:acyltransferase activity, transferring groups other than amino-acyl groups"/>
    <property type="evidence" value="ECO:0007669"/>
    <property type="project" value="InterPro"/>
</dbReference>
<gene>
    <name evidence="5" type="ORF">SBA5_170062</name>
</gene>
<dbReference type="InterPro" id="IPR000182">
    <property type="entry name" value="GNAT_dom"/>
</dbReference>
<evidence type="ECO:0000256" key="3">
    <source>
        <dbReference type="ARBA" id="ARBA00038502"/>
    </source>
</evidence>
<dbReference type="EMBL" id="OKRB01000072">
    <property type="protein sequence ID" value="SPE18834.1"/>
    <property type="molecule type" value="Genomic_DNA"/>
</dbReference>
<dbReference type="Pfam" id="PF13302">
    <property type="entry name" value="Acetyltransf_3"/>
    <property type="match status" value="1"/>
</dbReference>
<name>A0A2N9L712_9BACT</name>
<proteinExistence type="inferred from homology"/>
<comment type="similarity">
    <text evidence="3">Belongs to the acetyltransferase family. RimJ subfamily.</text>
</comment>
<dbReference type="AlphaFoldDB" id="A0A2N9L712"/>
<dbReference type="OrthoDB" id="9785602at2"/>
<evidence type="ECO:0000313" key="5">
    <source>
        <dbReference type="EMBL" id="SPE18834.1"/>
    </source>
</evidence>
<dbReference type="PANTHER" id="PTHR43792:SF8">
    <property type="entry name" value="[RIBOSOMAL PROTEIN US5]-ALANINE N-ACETYLTRANSFERASE"/>
    <property type="match status" value="1"/>
</dbReference>
<dbReference type="PROSITE" id="PS51186">
    <property type="entry name" value="GNAT"/>
    <property type="match status" value="1"/>
</dbReference>
<dbReference type="Proteomes" id="UP000239735">
    <property type="component" value="Unassembled WGS sequence"/>
</dbReference>
<dbReference type="SUPFAM" id="SSF55729">
    <property type="entry name" value="Acyl-CoA N-acyltransferases (Nat)"/>
    <property type="match status" value="1"/>
</dbReference>
<evidence type="ECO:0000259" key="4">
    <source>
        <dbReference type="PROSITE" id="PS51186"/>
    </source>
</evidence>
<sequence>MIPPGETKRLILQPLEISDAEQIQKLFPHWEIVRYLQNIVPWPYPADGARHFCEEIALPQMRRGEAWYWTLRLRSAPEQIIGCINLRKGEQNHRGFWITSAWQGQGLMSEACAWANEFWFETLGFPVLRVSKAAENVASRRISEKQGMRLIGIEEKDYVCGRLPSETWKMTAQEWQKWKSSHPLK</sequence>
<protein>
    <recommendedName>
        <fullName evidence="4">N-acetyltransferase domain-containing protein</fullName>
    </recommendedName>
</protein>
<dbReference type="InterPro" id="IPR016181">
    <property type="entry name" value="Acyl_CoA_acyltransferase"/>
</dbReference>
<evidence type="ECO:0000313" key="6">
    <source>
        <dbReference type="Proteomes" id="UP000239735"/>
    </source>
</evidence>
<evidence type="ECO:0000256" key="2">
    <source>
        <dbReference type="ARBA" id="ARBA00023315"/>
    </source>
</evidence>
<evidence type="ECO:0000256" key="1">
    <source>
        <dbReference type="ARBA" id="ARBA00022679"/>
    </source>
</evidence>
<keyword evidence="2" id="KW-0012">Acyltransferase</keyword>
<dbReference type="Gene3D" id="3.40.630.30">
    <property type="match status" value="1"/>
</dbReference>
<organism evidence="5 6">
    <name type="scientific">Candidatus Sulfuritelmatomonas gaucii</name>
    <dbReference type="NCBI Taxonomy" id="2043161"/>
    <lineage>
        <taxon>Bacteria</taxon>
        <taxon>Pseudomonadati</taxon>
        <taxon>Acidobacteriota</taxon>
        <taxon>Terriglobia</taxon>
        <taxon>Terriglobales</taxon>
        <taxon>Acidobacteriaceae</taxon>
        <taxon>Candidatus Sulfuritelmatomonas</taxon>
    </lineage>
</organism>
<dbReference type="InterPro" id="IPR051531">
    <property type="entry name" value="N-acetyltransferase"/>
</dbReference>
<feature type="domain" description="N-acetyltransferase" evidence="4">
    <location>
        <begin position="10"/>
        <end position="173"/>
    </location>
</feature>
<dbReference type="PANTHER" id="PTHR43792">
    <property type="entry name" value="GNAT FAMILY, PUTATIVE (AFU_ORTHOLOGUE AFUA_3G00765)-RELATED-RELATED"/>
    <property type="match status" value="1"/>
</dbReference>